<feature type="domain" description="Secretion system C-terminal sorting" evidence="3">
    <location>
        <begin position="170"/>
        <end position="227"/>
    </location>
</feature>
<dbReference type="OrthoDB" id="1433593at2"/>
<gene>
    <name evidence="4" type="ORF">SAMN05421785_101547</name>
</gene>
<proteinExistence type="predicted"/>
<accession>A0A1N7KJP3</accession>
<evidence type="ECO:0000313" key="4">
    <source>
        <dbReference type="EMBL" id="SIS61818.1"/>
    </source>
</evidence>
<protein>
    <submittedName>
        <fullName evidence="4">Por secretion system C-terminal sorting domain-containing protein</fullName>
    </submittedName>
</protein>
<organism evidence="4 5">
    <name type="scientific">Chryseobacterium gambrini</name>
    <dbReference type="NCBI Taxonomy" id="373672"/>
    <lineage>
        <taxon>Bacteria</taxon>
        <taxon>Pseudomonadati</taxon>
        <taxon>Bacteroidota</taxon>
        <taxon>Flavobacteriia</taxon>
        <taxon>Flavobacteriales</taxon>
        <taxon>Weeksellaceae</taxon>
        <taxon>Chryseobacterium group</taxon>
        <taxon>Chryseobacterium</taxon>
    </lineage>
</organism>
<dbReference type="AlphaFoldDB" id="A0A1N7KJP3"/>
<dbReference type="Proteomes" id="UP000185781">
    <property type="component" value="Unassembled WGS sequence"/>
</dbReference>
<dbReference type="InterPro" id="IPR026444">
    <property type="entry name" value="Secre_tail"/>
</dbReference>
<dbReference type="Pfam" id="PF18962">
    <property type="entry name" value="Por_Secre_tail"/>
    <property type="match status" value="1"/>
</dbReference>
<reference evidence="4 5" key="1">
    <citation type="submission" date="2017-01" db="EMBL/GenBank/DDBJ databases">
        <authorList>
            <person name="Mah S.A."/>
            <person name="Swanson W.J."/>
            <person name="Moy G.W."/>
            <person name="Vacquier V.D."/>
        </authorList>
    </citation>
    <scope>NUCLEOTIDE SEQUENCE [LARGE SCALE GENOMIC DNA]</scope>
    <source>
        <strain evidence="4 5">DSM 18014</strain>
    </source>
</reference>
<evidence type="ECO:0000256" key="2">
    <source>
        <dbReference type="SAM" id="SignalP"/>
    </source>
</evidence>
<evidence type="ECO:0000259" key="3">
    <source>
        <dbReference type="Pfam" id="PF18962"/>
    </source>
</evidence>
<dbReference type="STRING" id="373672.SAMN05421785_101547"/>
<name>A0A1N7KJP3_9FLAO</name>
<dbReference type="NCBIfam" id="TIGR04183">
    <property type="entry name" value="Por_Secre_tail"/>
    <property type="match status" value="1"/>
</dbReference>
<dbReference type="RefSeq" id="WP_076390363.1">
    <property type="nucleotide sequence ID" value="NZ_CBDHHB010000002.1"/>
</dbReference>
<dbReference type="EMBL" id="FTOV01000001">
    <property type="protein sequence ID" value="SIS61818.1"/>
    <property type="molecule type" value="Genomic_DNA"/>
</dbReference>
<feature type="chain" id="PRO_5013247143" evidence="2">
    <location>
        <begin position="17"/>
        <end position="234"/>
    </location>
</feature>
<evidence type="ECO:0000313" key="5">
    <source>
        <dbReference type="Proteomes" id="UP000185781"/>
    </source>
</evidence>
<sequence>MKKTLLLLFTSSLIFAQNSSQLFNTNWYISQMIIGGQTTVTPTMDQSLQPSTFSNSSGSNVFTSKYFNVSGIPLTFSTIDDSFIKNSSAGCTLADYWGNNMTAVQGYDQKNCDFYVNPAIGQVYNYQVVPNGSGKTLIITNPSNGNKIYYNSSILSTKENNLKATFSFQNPVKDNLIVINLENDLPVKVFNMLGQMMYEGKTSDKKVKIDTRNFVKGQYILIIEGQKPLKFIKE</sequence>
<keyword evidence="1 2" id="KW-0732">Signal</keyword>
<evidence type="ECO:0000256" key="1">
    <source>
        <dbReference type="ARBA" id="ARBA00022729"/>
    </source>
</evidence>
<feature type="signal peptide" evidence="2">
    <location>
        <begin position="1"/>
        <end position="16"/>
    </location>
</feature>